<dbReference type="Proteomes" id="UP001163324">
    <property type="component" value="Chromosome 7"/>
</dbReference>
<sequence>MSSQQGPKVVSSSDEASSSAACARHGLLPAELSRLRAHAAAAKANAHCPYSNFRVGAALLLPAEPGREDELAFVRGVNVENASYPVGTCAERAALANAVTAGYRSFRALGVATDISPPASPCGMCRQFIREFCDLKMPIFMFDKNDDFVVMTLEELLPMSFGPDQLPKPGSSA</sequence>
<dbReference type="EMBL" id="CM047946">
    <property type="protein sequence ID" value="KAI9897534.1"/>
    <property type="molecule type" value="Genomic_DNA"/>
</dbReference>
<comment type="caution">
    <text evidence="1">The sequence shown here is derived from an EMBL/GenBank/DDBJ whole genome shotgun (WGS) entry which is preliminary data.</text>
</comment>
<name>A0ACC0UVI3_9HYPO</name>
<evidence type="ECO:0000313" key="2">
    <source>
        <dbReference type="Proteomes" id="UP001163324"/>
    </source>
</evidence>
<keyword evidence="2" id="KW-1185">Reference proteome</keyword>
<evidence type="ECO:0000313" key="1">
    <source>
        <dbReference type="EMBL" id="KAI9897534.1"/>
    </source>
</evidence>
<protein>
    <submittedName>
        <fullName evidence="1">Uncharacterized protein</fullName>
    </submittedName>
</protein>
<organism evidence="1 2">
    <name type="scientific">Trichothecium roseum</name>
    <dbReference type="NCBI Taxonomy" id="47278"/>
    <lineage>
        <taxon>Eukaryota</taxon>
        <taxon>Fungi</taxon>
        <taxon>Dikarya</taxon>
        <taxon>Ascomycota</taxon>
        <taxon>Pezizomycotina</taxon>
        <taxon>Sordariomycetes</taxon>
        <taxon>Hypocreomycetidae</taxon>
        <taxon>Hypocreales</taxon>
        <taxon>Hypocreales incertae sedis</taxon>
        <taxon>Trichothecium</taxon>
    </lineage>
</organism>
<gene>
    <name evidence="1" type="ORF">N3K66_007390</name>
</gene>
<proteinExistence type="predicted"/>
<reference evidence="1" key="1">
    <citation type="submission" date="2022-10" db="EMBL/GenBank/DDBJ databases">
        <title>Complete Genome of Trichothecium roseum strain YXFP-22015, a Plant Pathogen Isolated from Citrus.</title>
        <authorList>
            <person name="Wang Y."/>
            <person name="Zhu L."/>
        </authorList>
    </citation>
    <scope>NUCLEOTIDE SEQUENCE</scope>
    <source>
        <strain evidence="1">YXFP-22015</strain>
    </source>
</reference>
<accession>A0ACC0UVI3</accession>